<accession>A0ABN1W9V3</accession>
<evidence type="ECO:0000256" key="2">
    <source>
        <dbReference type="ARBA" id="ARBA00010005"/>
    </source>
</evidence>
<dbReference type="Gene3D" id="3.40.50.1970">
    <property type="match status" value="1"/>
</dbReference>
<dbReference type="Proteomes" id="UP001500653">
    <property type="component" value="Unassembled WGS sequence"/>
</dbReference>
<keyword evidence="5" id="KW-0560">Oxidoreductase</keyword>
<feature type="domain" description="Alcohol dehydrogenase iron-type/glycerol dehydrogenase GldA" evidence="7">
    <location>
        <begin position="71"/>
        <end position="241"/>
    </location>
</feature>
<keyword evidence="4" id="KW-0809">Transit peptide</keyword>
<dbReference type="SUPFAM" id="SSF56796">
    <property type="entry name" value="Dehydroquinate synthase-like"/>
    <property type="match status" value="1"/>
</dbReference>
<comment type="caution">
    <text evidence="9">The sequence shown here is derived from an EMBL/GenBank/DDBJ whole genome shotgun (WGS) entry which is preliminary data.</text>
</comment>
<dbReference type="Pfam" id="PF25137">
    <property type="entry name" value="ADH_Fe_C"/>
    <property type="match status" value="1"/>
</dbReference>
<comment type="catalytic activity">
    <reaction evidence="1">
        <text>(S)-3-hydroxybutanoate + 2-oxoglutarate = (R)-2-hydroxyglutarate + acetoacetate</text>
        <dbReference type="Rhea" id="RHEA:23048"/>
        <dbReference type="ChEBI" id="CHEBI:11047"/>
        <dbReference type="ChEBI" id="CHEBI:13705"/>
        <dbReference type="ChEBI" id="CHEBI:15801"/>
        <dbReference type="ChEBI" id="CHEBI:16810"/>
        <dbReference type="EC" id="1.1.99.24"/>
    </reaction>
</comment>
<dbReference type="PANTHER" id="PTHR11496:SF83">
    <property type="entry name" value="HYDROXYACID-OXOACID TRANSHYDROGENASE, MITOCHONDRIAL"/>
    <property type="match status" value="1"/>
</dbReference>
<dbReference type="PROSITE" id="PS00913">
    <property type="entry name" value="ADH_IRON_1"/>
    <property type="match status" value="1"/>
</dbReference>
<evidence type="ECO:0000256" key="1">
    <source>
        <dbReference type="ARBA" id="ARBA00000813"/>
    </source>
</evidence>
<proteinExistence type="inferred from homology"/>
<name>A0ABN1W9V3_9PSEU</name>
<evidence type="ECO:0000313" key="10">
    <source>
        <dbReference type="Proteomes" id="UP001500653"/>
    </source>
</evidence>
<evidence type="ECO:0000256" key="5">
    <source>
        <dbReference type="ARBA" id="ARBA00023002"/>
    </source>
</evidence>
<feature type="domain" description="Fe-containing alcohol dehydrogenase-like C-terminal" evidence="8">
    <location>
        <begin position="288"/>
        <end position="476"/>
    </location>
</feature>
<evidence type="ECO:0000259" key="7">
    <source>
        <dbReference type="Pfam" id="PF00465"/>
    </source>
</evidence>
<dbReference type="InterPro" id="IPR039697">
    <property type="entry name" value="Alcohol_dehydrogenase_Fe"/>
</dbReference>
<keyword evidence="10" id="KW-1185">Reference proteome</keyword>
<protein>
    <recommendedName>
        <fullName evidence="3">hydroxyacid-oxoacid transhydrogenase</fullName>
        <ecNumber evidence="3">1.1.99.24</ecNumber>
    </recommendedName>
</protein>
<reference evidence="9 10" key="1">
    <citation type="journal article" date="2019" name="Int. J. Syst. Evol. Microbiol.">
        <title>The Global Catalogue of Microorganisms (GCM) 10K type strain sequencing project: providing services to taxonomists for standard genome sequencing and annotation.</title>
        <authorList>
            <consortium name="The Broad Institute Genomics Platform"/>
            <consortium name="The Broad Institute Genome Sequencing Center for Infectious Disease"/>
            <person name="Wu L."/>
            <person name="Ma J."/>
        </authorList>
    </citation>
    <scope>NUCLEOTIDE SEQUENCE [LARGE SCALE GENOMIC DNA]</scope>
    <source>
        <strain evidence="9 10">JCM 13023</strain>
    </source>
</reference>
<dbReference type="EC" id="1.1.99.24" evidence="3"/>
<dbReference type="InterPro" id="IPR018211">
    <property type="entry name" value="ADH_Fe_CS"/>
</dbReference>
<dbReference type="Gene3D" id="1.20.1090.10">
    <property type="entry name" value="Dehydroquinate synthase-like - alpha domain"/>
    <property type="match status" value="1"/>
</dbReference>
<comment type="similarity">
    <text evidence="2">Belongs to the iron-containing alcohol dehydrogenase family. Hydroxyacid-oxoacid transhydrogenase subfamily.</text>
</comment>
<sequence>MQGSNPSATERDAAAVAGCRAMNLELADDRVPARGLTHCAPARCRDPAQEEVGSMTEYLNETVFTWGATPLKFGAGAVDEIGWDLAQLGARRVLIITDPDVAATGVPQRVADAAKAGGLTVEIYDRVHVEPTDRSVRDAVEAASESTWDGFIGVGGGSAIDTAKAVNLLTTYPADLDDYVNKPIGRGKAPDGPLKPLVAVPTTAGTGSETTPVCVMDFLDLQVKSGISHSHLRPNLAVIDPLLTLSMPPEVTAASGMDVLCHALESYTARPFHSFPRHTPETRVAYNGSNPISDAWTEQALHLLARSFRKAVLNGGDLEARTDMMLAATFAGMGFGNAGVHVPHACAYPIAGRVREYRPANYPQEVALVPHGESVSLTAPAAFRFTFPTDPGKHLRAADILDPRAQQATADERERLPAALTSLMRDIGVPNGLSGVGYGRSDIGALVEGTMQQQRLLAVAPRTVHDEDVEAVLTESLENW</sequence>
<evidence type="ECO:0000256" key="4">
    <source>
        <dbReference type="ARBA" id="ARBA00022946"/>
    </source>
</evidence>
<organism evidence="9 10">
    <name type="scientific">Prauserella halophila</name>
    <dbReference type="NCBI Taxonomy" id="185641"/>
    <lineage>
        <taxon>Bacteria</taxon>
        <taxon>Bacillati</taxon>
        <taxon>Actinomycetota</taxon>
        <taxon>Actinomycetes</taxon>
        <taxon>Pseudonocardiales</taxon>
        <taxon>Pseudonocardiaceae</taxon>
        <taxon>Prauserella</taxon>
    </lineage>
</organism>
<evidence type="ECO:0000313" key="9">
    <source>
        <dbReference type="EMBL" id="GAA1241197.1"/>
    </source>
</evidence>
<dbReference type="EMBL" id="BAAALN010000006">
    <property type="protein sequence ID" value="GAA1241197.1"/>
    <property type="molecule type" value="Genomic_DNA"/>
</dbReference>
<evidence type="ECO:0000259" key="8">
    <source>
        <dbReference type="Pfam" id="PF25137"/>
    </source>
</evidence>
<comment type="catalytic activity">
    <reaction evidence="6">
        <text>4-hydroxybutanoate + 2-oxoglutarate = (R)-2-hydroxyglutarate + succinate semialdehyde</text>
        <dbReference type="Rhea" id="RHEA:24734"/>
        <dbReference type="ChEBI" id="CHEBI:15801"/>
        <dbReference type="ChEBI" id="CHEBI:16724"/>
        <dbReference type="ChEBI" id="CHEBI:16810"/>
        <dbReference type="ChEBI" id="CHEBI:57706"/>
        <dbReference type="EC" id="1.1.99.24"/>
    </reaction>
</comment>
<dbReference type="InterPro" id="IPR042157">
    <property type="entry name" value="HOT"/>
</dbReference>
<dbReference type="Pfam" id="PF00465">
    <property type="entry name" value="Fe-ADH"/>
    <property type="match status" value="1"/>
</dbReference>
<dbReference type="PANTHER" id="PTHR11496">
    <property type="entry name" value="ALCOHOL DEHYDROGENASE"/>
    <property type="match status" value="1"/>
</dbReference>
<evidence type="ECO:0000256" key="6">
    <source>
        <dbReference type="ARBA" id="ARBA00049496"/>
    </source>
</evidence>
<gene>
    <name evidence="9" type="ORF">GCM10009676_27750</name>
</gene>
<dbReference type="CDD" id="cd08190">
    <property type="entry name" value="HOT"/>
    <property type="match status" value="1"/>
</dbReference>
<dbReference type="InterPro" id="IPR056798">
    <property type="entry name" value="ADH_Fe_C"/>
</dbReference>
<dbReference type="InterPro" id="IPR001670">
    <property type="entry name" value="ADH_Fe/GldA"/>
</dbReference>
<evidence type="ECO:0000256" key="3">
    <source>
        <dbReference type="ARBA" id="ARBA00013182"/>
    </source>
</evidence>